<keyword evidence="2" id="KW-1185">Reference proteome</keyword>
<comment type="caution">
    <text evidence="1">The sequence shown here is derived from an EMBL/GenBank/DDBJ whole genome shotgun (WGS) entry which is preliminary data.</text>
</comment>
<evidence type="ECO:0000313" key="1">
    <source>
        <dbReference type="EMBL" id="CAG8826453.1"/>
    </source>
</evidence>
<name>A0ABN7WD18_GIGMA</name>
<dbReference type="EMBL" id="CAJVQB010038626">
    <property type="protein sequence ID" value="CAG8826453.1"/>
    <property type="molecule type" value="Genomic_DNA"/>
</dbReference>
<protein>
    <submittedName>
        <fullName evidence="1">30833_t:CDS:1</fullName>
    </submittedName>
</protein>
<proteinExistence type="predicted"/>
<gene>
    <name evidence="1" type="ORF">GMARGA_LOCUS29130</name>
</gene>
<feature type="non-terminal residue" evidence="1">
    <location>
        <position position="1"/>
    </location>
</feature>
<dbReference type="Proteomes" id="UP000789901">
    <property type="component" value="Unassembled WGS sequence"/>
</dbReference>
<sequence>PKSPDEPTNRAAITIDISKINSNTKVYIDAACQNTANTIIASIKSYID</sequence>
<organism evidence="1 2">
    <name type="scientific">Gigaspora margarita</name>
    <dbReference type="NCBI Taxonomy" id="4874"/>
    <lineage>
        <taxon>Eukaryota</taxon>
        <taxon>Fungi</taxon>
        <taxon>Fungi incertae sedis</taxon>
        <taxon>Mucoromycota</taxon>
        <taxon>Glomeromycotina</taxon>
        <taxon>Glomeromycetes</taxon>
        <taxon>Diversisporales</taxon>
        <taxon>Gigasporaceae</taxon>
        <taxon>Gigaspora</taxon>
    </lineage>
</organism>
<accession>A0ABN7WD18</accession>
<evidence type="ECO:0000313" key="2">
    <source>
        <dbReference type="Proteomes" id="UP000789901"/>
    </source>
</evidence>
<reference evidence="1 2" key="1">
    <citation type="submission" date="2021-06" db="EMBL/GenBank/DDBJ databases">
        <authorList>
            <person name="Kallberg Y."/>
            <person name="Tangrot J."/>
            <person name="Rosling A."/>
        </authorList>
    </citation>
    <scope>NUCLEOTIDE SEQUENCE [LARGE SCALE GENOMIC DNA]</scope>
    <source>
        <strain evidence="1 2">120-4 pot B 10/14</strain>
    </source>
</reference>